<dbReference type="GO" id="GO:0046983">
    <property type="term" value="F:protein dimerization activity"/>
    <property type="evidence" value="ECO:0007669"/>
    <property type="project" value="InterPro"/>
</dbReference>
<keyword evidence="3" id="KW-0597">Phosphoprotein</keyword>
<feature type="transmembrane region" description="Helical" evidence="9">
    <location>
        <begin position="90"/>
        <end position="108"/>
    </location>
</feature>
<dbReference type="InterPro" id="IPR011712">
    <property type="entry name" value="Sig_transdc_His_kin_sub3_dim/P"/>
</dbReference>
<dbReference type="Gene3D" id="3.30.565.10">
    <property type="entry name" value="Histidine kinase-like ATPase, C-terminal domain"/>
    <property type="match status" value="1"/>
</dbReference>
<dbReference type="OrthoDB" id="227596at2"/>
<comment type="catalytic activity">
    <reaction evidence="1">
        <text>ATP + protein L-histidine = ADP + protein N-phospho-L-histidine.</text>
        <dbReference type="EC" id="2.7.13.3"/>
    </reaction>
</comment>
<dbReference type="InterPro" id="IPR036890">
    <property type="entry name" value="HATPase_C_sf"/>
</dbReference>
<evidence type="ECO:0000256" key="8">
    <source>
        <dbReference type="ARBA" id="ARBA00023012"/>
    </source>
</evidence>
<evidence type="ECO:0000256" key="2">
    <source>
        <dbReference type="ARBA" id="ARBA00012438"/>
    </source>
</evidence>
<dbReference type="SUPFAM" id="SSF55874">
    <property type="entry name" value="ATPase domain of HSP90 chaperone/DNA topoisomerase II/histidine kinase"/>
    <property type="match status" value="1"/>
</dbReference>
<evidence type="ECO:0000256" key="5">
    <source>
        <dbReference type="ARBA" id="ARBA00022741"/>
    </source>
</evidence>
<dbReference type="Gene3D" id="1.20.5.1930">
    <property type="match status" value="1"/>
</dbReference>
<evidence type="ECO:0000313" key="11">
    <source>
        <dbReference type="EMBL" id="PJJ73090.1"/>
    </source>
</evidence>
<dbReference type="RefSeq" id="WP_100365216.1">
    <property type="nucleotide sequence ID" value="NZ_PGFF01000001.1"/>
</dbReference>
<dbReference type="EC" id="2.7.13.3" evidence="2"/>
<protein>
    <recommendedName>
        <fullName evidence="2">histidine kinase</fullName>
        <ecNumber evidence="2">2.7.13.3</ecNumber>
    </recommendedName>
</protein>
<dbReference type="PANTHER" id="PTHR24421:SF10">
    <property type="entry name" value="NITRATE_NITRITE SENSOR PROTEIN NARQ"/>
    <property type="match status" value="1"/>
</dbReference>
<keyword evidence="9" id="KW-0472">Membrane</keyword>
<feature type="transmembrane region" description="Helical" evidence="9">
    <location>
        <begin position="41"/>
        <end position="59"/>
    </location>
</feature>
<evidence type="ECO:0000259" key="10">
    <source>
        <dbReference type="Pfam" id="PF07730"/>
    </source>
</evidence>
<evidence type="ECO:0000256" key="9">
    <source>
        <dbReference type="SAM" id="Phobius"/>
    </source>
</evidence>
<organism evidence="11 12">
    <name type="scientific">Diaminobutyricimonas aerilata</name>
    <dbReference type="NCBI Taxonomy" id="1162967"/>
    <lineage>
        <taxon>Bacteria</taxon>
        <taxon>Bacillati</taxon>
        <taxon>Actinomycetota</taxon>
        <taxon>Actinomycetes</taxon>
        <taxon>Micrococcales</taxon>
        <taxon>Microbacteriaceae</taxon>
        <taxon>Diaminobutyricimonas</taxon>
    </lineage>
</organism>
<dbReference type="PANTHER" id="PTHR24421">
    <property type="entry name" value="NITRATE/NITRITE SENSOR PROTEIN NARX-RELATED"/>
    <property type="match status" value="1"/>
</dbReference>
<keyword evidence="12" id="KW-1185">Reference proteome</keyword>
<feature type="transmembrane region" description="Helical" evidence="9">
    <location>
        <begin position="140"/>
        <end position="163"/>
    </location>
</feature>
<dbReference type="InterPro" id="IPR050482">
    <property type="entry name" value="Sensor_HK_TwoCompSys"/>
</dbReference>
<keyword evidence="6 11" id="KW-0418">Kinase</keyword>
<feature type="transmembrane region" description="Helical" evidence="9">
    <location>
        <begin position="15"/>
        <end position="35"/>
    </location>
</feature>
<keyword evidence="9" id="KW-1133">Transmembrane helix</keyword>
<sequence length="398" mass="40964">MTAHDSAARPAIDPWWWVATGALAIGFASVDIPMLAVMYEVPLLLAFVIGIAYGGALPLSLLRPRVSAAAVVAASAAVIVTGANPLGAPWPIPVVTLLSVHALIAVITLRGSWRLGLIILGAVAAVGVLAVLGAPDDAALGIGVNVIVFVGTGAVVFGTALAITQRAVLARELATARRAADDEHERRMIVEERSRIARDLHDIVAHSMSVVHMQAGSAPYRHPQMDDAVREEFAAIAGTARGALTEMRSMLGLLRGDDDAAHTAPQPGVNRIPELIEQAERAGVPVDLTVGADVAELPASLQLIAYRIVQEGLANVVRHAPGARTTVRVTVGHGTLTVTVVNDRPAAAVTPVDEGGHGVAGMRERAAAAGGTFSSGPTATGGFHVVAELPLTPATVIA</sequence>
<dbReference type="Proteomes" id="UP000228758">
    <property type="component" value="Unassembled WGS sequence"/>
</dbReference>
<dbReference type="GO" id="GO:0005524">
    <property type="term" value="F:ATP binding"/>
    <property type="evidence" value="ECO:0007669"/>
    <property type="project" value="UniProtKB-KW"/>
</dbReference>
<evidence type="ECO:0000313" key="12">
    <source>
        <dbReference type="Proteomes" id="UP000228758"/>
    </source>
</evidence>
<gene>
    <name evidence="11" type="ORF">CLV46_2673</name>
</gene>
<dbReference type="GO" id="GO:0000155">
    <property type="term" value="F:phosphorelay sensor kinase activity"/>
    <property type="evidence" value="ECO:0007669"/>
    <property type="project" value="InterPro"/>
</dbReference>
<dbReference type="AlphaFoldDB" id="A0A2M9CMG2"/>
<dbReference type="Pfam" id="PF07730">
    <property type="entry name" value="HisKA_3"/>
    <property type="match status" value="1"/>
</dbReference>
<evidence type="ECO:0000256" key="4">
    <source>
        <dbReference type="ARBA" id="ARBA00022679"/>
    </source>
</evidence>
<dbReference type="GO" id="GO:0016020">
    <property type="term" value="C:membrane"/>
    <property type="evidence" value="ECO:0007669"/>
    <property type="project" value="InterPro"/>
</dbReference>
<keyword evidence="7" id="KW-0067">ATP-binding</keyword>
<evidence type="ECO:0000256" key="3">
    <source>
        <dbReference type="ARBA" id="ARBA00022553"/>
    </source>
</evidence>
<name>A0A2M9CMG2_9MICO</name>
<keyword evidence="4" id="KW-0808">Transferase</keyword>
<keyword evidence="5" id="KW-0547">Nucleotide-binding</keyword>
<keyword evidence="8" id="KW-0902">Two-component regulatory system</keyword>
<comment type="caution">
    <text evidence="11">The sequence shown here is derived from an EMBL/GenBank/DDBJ whole genome shotgun (WGS) entry which is preliminary data.</text>
</comment>
<accession>A0A2M9CMG2</accession>
<reference evidence="11 12" key="1">
    <citation type="submission" date="2017-11" db="EMBL/GenBank/DDBJ databases">
        <title>Genomic Encyclopedia of Archaeal and Bacterial Type Strains, Phase II (KMG-II): From Individual Species to Whole Genera.</title>
        <authorList>
            <person name="Goeker M."/>
        </authorList>
    </citation>
    <scope>NUCLEOTIDE SEQUENCE [LARGE SCALE GENOMIC DNA]</scope>
    <source>
        <strain evidence="11 12">DSM 27393</strain>
    </source>
</reference>
<dbReference type="CDD" id="cd16917">
    <property type="entry name" value="HATPase_UhpB-NarQ-NarX-like"/>
    <property type="match status" value="1"/>
</dbReference>
<proteinExistence type="predicted"/>
<keyword evidence="9" id="KW-0812">Transmembrane</keyword>
<evidence type="ECO:0000256" key="1">
    <source>
        <dbReference type="ARBA" id="ARBA00000085"/>
    </source>
</evidence>
<feature type="domain" description="Signal transduction histidine kinase subgroup 3 dimerisation and phosphoacceptor" evidence="10">
    <location>
        <begin position="192"/>
        <end position="257"/>
    </location>
</feature>
<evidence type="ECO:0000256" key="6">
    <source>
        <dbReference type="ARBA" id="ARBA00022777"/>
    </source>
</evidence>
<dbReference type="EMBL" id="PGFF01000001">
    <property type="protein sequence ID" value="PJJ73090.1"/>
    <property type="molecule type" value="Genomic_DNA"/>
</dbReference>
<feature type="transmembrane region" description="Helical" evidence="9">
    <location>
        <begin position="115"/>
        <end position="134"/>
    </location>
</feature>
<evidence type="ECO:0000256" key="7">
    <source>
        <dbReference type="ARBA" id="ARBA00022840"/>
    </source>
</evidence>